<evidence type="ECO:0000313" key="5">
    <source>
        <dbReference type="Proteomes" id="UP000030185"/>
    </source>
</evidence>
<sequence length="230" mass="26260">MSSDHNLLLLFQLADSAFPVGGFAYSYGLESAAKQGFIKSEEDLRKYLITFSQQLISFDFPFVSDAFGLDADKDSLASLKKLLGNYDAMLMNPMIKKSSCVIGRNWIRISKQLSDTIKLEELDMIFSNKNLSYDFPIVYGMTIKILNVSYHRALYLYFYMALRDQISALIRLGLAGPSRAHIELRYILESFAEQISLYVPVSHKHAYKSAYLLEIAQLSHDKVYSKLFQN</sequence>
<dbReference type="HAMAP" id="MF_01385">
    <property type="entry name" value="UreF"/>
    <property type="match status" value="1"/>
</dbReference>
<dbReference type="GO" id="GO:0016151">
    <property type="term" value="F:nickel cation binding"/>
    <property type="evidence" value="ECO:0007669"/>
    <property type="project" value="UniProtKB-UniRule"/>
</dbReference>
<dbReference type="OrthoDB" id="9798772at2"/>
<dbReference type="GO" id="GO:0005737">
    <property type="term" value="C:cytoplasm"/>
    <property type="evidence" value="ECO:0007669"/>
    <property type="project" value="UniProtKB-SubCell"/>
</dbReference>
<dbReference type="RefSeq" id="WP_045461967.1">
    <property type="nucleotide sequence ID" value="NZ_BBLT01000003.1"/>
</dbReference>
<dbReference type="EMBL" id="BBLT01000003">
    <property type="protein sequence ID" value="GAL84697.1"/>
    <property type="molecule type" value="Genomic_DNA"/>
</dbReference>
<gene>
    <name evidence="3" type="primary">ureF</name>
    <name evidence="4" type="ORF">MYP_1925</name>
</gene>
<organism evidence="4 5">
    <name type="scientific">Sporocytophaga myxococcoides</name>
    <dbReference type="NCBI Taxonomy" id="153721"/>
    <lineage>
        <taxon>Bacteria</taxon>
        <taxon>Pseudomonadati</taxon>
        <taxon>Bacteroidota</taxon>
        <taxon>Cytophagia</taxon>
        <taxon>Cytophagales</taxon>
        <taxon>Cytophagaceae</taxon>
        <taxon>Sporocytophaga</taxon>
    </lineage>
</organism>
<reference evidence="4 5" key="1">
    <citation type="submission" date="2014-09" db="EMBL/GenBank/DDBJ databases">
        <title>Sporocytophaga myxococcoides PG-01 genome sequencing.</title>
        <authorList>
            <person name="Liu L."/>
            <person name="Gao P.J."/>
            <person name="Chen G.J."/>
            <person name="Wang L.S."/>
        </authorList>
    </citation>
    <scope>NUCLEOTIDE SEQUENCE [LARGE SCALE GENOMIC DNA]</scope>
    <source>
        <strain evidence="4 5">PG-01</strain>
    </source>
</reference>
<comment type="similarity">
    <text evidence="3">Belongs to the UreF family.</text>
</comment>
<comment type="subcellular location">
    <subcellularLocation>
        <location evidence="3">Cytoplasm</location>
    </subcellularLocation>
</comment>
<evidence type="ECO:0000256" key="3">
    <source>
        <dbReference type="HAMAP-Rule" id="MF_01385"/>
    </source>
</evidence>
<keyword evidence="1 3" id="KW-0996">Nickel insertion</keyword>
<dbReference type="Gene3D" id="1.10.4190.10">
    <property type="entry name" value="Urease accessory protein UreF"/>
    <property type="match status" value="1"/>
</dbReference>
<keyword evidence="5" id="KW-1185">Reference proteome</keyword>
<comment type="caution">
    <text evidence="4">The sequence shown here is derived from an EMBL/GenBank/DDBJ whole genome shotgun (WGS) entry which is preliminary data.</text>
</comment>
<dbReference type="STRING" id="153721.MYP_1925"/>
<evidence type="ECO:0000256" key="2">
    <source>
        <dbReference type="ARBA" id="ARBA00023186"/>
    </source>
</evidence>
<dbReference type="PIRSF" id="PIRSF009467">
    <property type="entry name" value="Ureas_acces_UreF"/>
    <property type="match status" value="1"/>
</dbReference>
<dbReference type="InterPro" id="IPR038277">
    <property type="entry name" value="UreF_sf"/>
</dbReference>
<name>A0A098LE17_9BACT</name>
<dbReference type="eggNOG" id="COG0830">
    <property type="taxonomic scope" value="Bacteria"/>
</dbReference>
<evidence type="ECO:0000313" key="4">
    <source>
        <dbReference type="EMBL" id="GAL84697.1"/>
    </source>
</evidence>
<dbReference type="PANTHER" id="PTHR33620:SF1">
    <property type="entry name" value="UREASE ACCESSORY PROTEIN F"/>
    <property type="match status" value="1"/>
</dbReference>
<comment type="function">
    <text evidence="3">Required for maturation of urease via the functional incorporation of the urease nickel metallocenter.</text>
</comment>
<dbReference type="Pfam" id="PF01730">
    <property type="entry name" value="UreF"/>
    <property type="match status" value="1"/>
</dbReference>
<protein>
    <recommendedName>
        <fullName evidence="3">Urease accessory protein UreF</fullName>
    </recommendedName>
</protein>
<dbReference type="Proteomes" id="UP000030185">
    <property type="component" value="Unassembled WGS sequence"/>
</dbReference>
<evidence type="ECO:0000256" key="1">
    <source>
        <dbReference type="ARBA" id="ARBA00022988"/>
    </source>
</evidence>
<dbReference type="AlphaFoldDB" id="A0A098LE17"/>
<keyword evidence="3" id="KW-0963">Cytoplasm</keyword>
<dbReference type="InterPro" id="IPR002639">
    <property type="entry name" value="UreF"/>
</dbReference>
<dbReference type="PANTHER" id="PTHR33620">
    <property type="entry name" value="UREASE ACCESSORY PROTEIN F"/>
    <property type="match status" value="1"/>
</dbReference>
<comment type="subunit">
    <text evidence="3">UreD, UreF and UreG form a complex that acts as a GTP-hydrolysis-dependent molecular chaperone, activating the urease apoprotein by helping to assemble the nickel containing metallocenter of UreC. The UreE protein probably delivers the nickel.</text>
</comment>
<accession>A0A098LE17</accession>
<proteinExistence type="inferred from homology"/>
<keyword evidence="2 3" id="KW-0143">Chaperone</keyword>